<gene>
    <name evidence="1" type="ORF">WICPIJ_003699</name>
</gene>
<organism evidence="1 2">
    <name type="scientific">Wickerhamomyces pijperi</name>
    <name type="common">Yeast</name>
    <name type="synonym">Pichia pijperi</name>
    <dbReference type="NCBI Taxonomy" id="599730"/>
    <lineage>
        <taxon>Eukaryota</taxon>
        <taxon>Fungi</taxon>
        <taxon>Dikarya</taxon>
        <taxon>Ascomycota</taxon>
        <taxon>Saccharomycotina</taxon>
        <taxon>Saccharomycetes</taxon>
        <taxon>Phaffomycetales</taxon>
        <taxon>Wickerhamomycetaceae</taxon>
        <taxon>Wickerhamomyces</taxon>
    </lineage>
</organism>
<dbReference type="EMBL" id="JAEUBG010002052">
    <property type="protein sequence ID" value="KAH3685347.1"/>
    <property type="molecule type" value="Genomic_DNA"/>
</dbReference>
<reference evidence="1" key="2">
    <citation type="submission" date="2021-01" db="EMBL/GenBank/DDBJ databases">
        <authorList>
            <person name="Schikora-Tamarit M.A."/>
        </authorList>
    </citation>
    <scope>NUCLEOTIDE SEQUENCE</scope>
    <source>
        <strain evidence="1">CBS2887</strain>
    </source>
</reference>
<evidence type="ECO:0000313" key="1">
    <source>
        <dbReference type="EMBL" id="KAH3685347.1"/>
    </source>
</evidence>
<name>A0A9P8Q973_WICPI</name>
<dbReference type="Proteomes" id="UP000774326">
    <property type="component" value="Unassembled WGS sequence"/>
</dbReference>
<evidence type="ECO:0000313" key="2">
    <source>
        <dbReference type="Proteomes" id="UP000774326"/>
    </source>
</evidence>
<accession>A0A9P8Q973</accession>
<comment type="caution">
    <text evidence="1">The sequence shown here is derived from an EMBL/GenBank/DDBJ whole genome shotgun (WGS) entry which is preliminary data.</text>
</comment>
<reference evidence="1" key="1">
    <citation type="journal article" date="2021" name="Open Biol.">
        <title>Shared evolutionary footprints suggest mitochondrial oxidative damage underlies multiple complex I losses in fungi.</title>
        <authorList>
            <person name="Schikora-Tamarit M.A."/>
            <person name="Marcet-Houben M."/>
            <person name="Nosek J."/>
            <person name="Gabaldon T."/>
        </authorList>
    </citation>
    <scope>NUCLEOTIDE SEQUENCE</scope>
    <source>
        <strain evidence="1">CBS2887</strain>
    </source>
</reference>
<protein>
    <submittedName>
        <fullName evidence="1">Uncharacterized protein</fullName>
    </submittedName>
</protein>
<sequence length="81" mass="8983">MECKLLTMAWNSPVFSGSSYTDLVKSSLPGLPPEPVFCELELLEDFKLLNKPFEDLKSGIPLAQLIPAPVTTTILREYVKA</sequence>
<proteinExistence type="predicted"/>
<dbReference type="AlphaFoldDB" id="A0A9P8Q973"/>
<keyword evidence="2" id="KW-1185">Reference proteome</keyword>